<keyword evidence="2" id="KW-1185">Reference proteome</keyword>
<dbReference type="RefSeq" id="WP_022567376.1">
    <property type="nucleotide sequence ID" value="NZ_BAFO02000037.1"/>
</dbReference>
<name>U5ECD7_NOCAS</name>
<organism evidence="1 2">
    <name type="scientific">Nocardia asteroides NBRC 15531</name>
    <dbReference type="NCBI Taxonomy" id="1110697"/>
    <lineage>
        <taxon>Bacteria</taxon>
        <taxon>Bacillati</taxon>
        <taxon>Actinomycetota</taxon>
        <taxon>Actinomycetes</taxon>
        <taxon>Mycobacteriales</taxon>
        <taxon>Nocardiaceae</taxon>
        <taxon>Nocardia</taxon>
    </lineage>
</organism>
<gene>
    <name evidence="1" type="ORF">NCAST_37_01050</name>
</gene>
<dbReference type="OrthoDB" id="5138950at2"/>
<proteinExistence type="predicted"/>
<evidence type="ECO:0000313" key="2">
    <source>
        <dbReference type="Proteomes" id="UP000017048"/>
    </source>
</evidence>
<dbReference type="AlphaFoldDB" id="U5ECD7"/>
<accession>U5ECD7</accession>
<protein>
    <submittedName>
        <fullName evidence="1">Uncharacterized protein</fullName>
    </submittedName>
</protein>
<evidence type="ECO:0000313" key="1">
    <source>
        <dbReference type="EMBL" id="GAD87797.1"/>
    </source>
</evidence>
<dbReference type="GeneID" id="91515430"/>
<reference evidence="1 2" key="1">
    <citation type="journal article" date="2014" name="BMC Genomics">
        <title>Genome based analysis of type-I polyketide synthase and nonribosomal peptide synthetase gene clusters in seven strains of five representative Nocardia species.</title>
        <authorList>
            <person name="Komaki H."/>
            <person name="Ichikawa N."/>
            <person name="Hosoyama A."/>
            <person name="Takahashi-Nakaguchi A."/>
            <person name="Matsuzawa T."/>
            <person name="Suzuki K."/>
            <person name="Fujita N."/>
            <person name="Gonoi T."/>
        </authorList>
    </citation>
    <scope>NUCLEOTIDE SEQUENCE [LARGE SCALE GENOMIC DNA]</scope>
    <source>
        <strain evidence="1 2">NBRC 15531</strain>
    </source>
</reference>
<dbReference type="Proteomes" id="UP000017048">
    <property type="component" value="Unassembled WGS sequence"/>
</dbReference>
<dbReference type="STRING" id="1824.SAMN05444423_10399"/>
<dbReference type="EMBL" id="BAFO02000037">
    <property type="protein sequence ID" value="GAD87797.1"/>
    <property type="molecule type" value="Genomic_DNA"/>
</dbReference>
<comment type="caution">
    <text evidence="1">The sequence shown here is derived from an EMBL/GenBank/DDBJ whole genome shotgun (WGS) entry which is preliminary data.</text>
</comment>
<sequence length="258" mass="28056">MRLVIISGDGGPGGAWLSRILSANGFEIPYPSTAGHPRAPDGFFESQAVVDINRQALADVGGRGPDLPAFAILAALAFDRSARERCTRFLAELPHGRSIVLYDARMPWLLRSWMTAAIELGLHPELVVTCDPADAVVAYKEALFGPNRDERTRQLQWASAVLEGLECAREFDGIAVTGMLTAGIVNSSAQSALLRLLGDRSRHSLPPCPVTDLSTPVTSPDSVDSWYGRLYEHVARGDDAETVWSEFWPHLLTAADYV</sequence>